<dbReference type="EMBL" id="JAUJFI010000238">
    <property type="protein sequence ID" value="MDQ2106387.1"/>
    <property type="molecule type" value="Genomic_DNA"/>
</dbReference>
<dbReference type="Gene3D" id="3.90.1580.10">
    <property type="entry name" value="paralog of FGE (formylglycine-generating enzyme)"/>
    <property type="match status" value="1"/>
</dbReference>
<dbReference type="InterPro" id="IPR005532">
    <property type="entry name" value="SUMF_dom"/>
</dbReference>
<keyword evidence="4" id="KW-1185">Reference proteome</keyword>
<dbReference type="InterPro" id="IPR051043">
    <property type="entry name" value="Sulfatase_Mod_Factor_Kinase"/>
</dbReference>
<dbReference type="SUPFAM" id="SSF56436">
    <property type="entry name" value="C-type lectin-like"/>
    <property type="match status" value="1"/>
</dbReference>
<dbReference type="InterPro" id="IPR016187">
    <property type="entry name" value="CTDL_fold"/>
</dbReference>
<dbReference type="PANTHER" id="PTHR23150:SF35">
    <property type="entry name" value="BLL6746 PROTEIN"/>
    <property type="match status" value="1"/>
</dbReference>
<gene>
    <name evidence="3" type="ORF">QSG27_27090</name>
</gene>
<reference evidence="3 4" key="1">
    <citation type="submission" date="2023-06" db="EMBL/GenBank/DDBJ databases">
        <title>Azospirillum isscasensis sp.nov, a bacterium isolated from rhizosphere soil of rice.</title>
        <authorList>
            <person name="Wang H."/>
        </authorList>
    </citation>
    <scope>NUCLEOTIDE SEQUENCE [LARGE SCALE GENOMIC DNA]</scope>
    <source>
        <strain evidence="3 4">C340-1</strain>
    </source>
</reference>
<feature type="transmembrane region" description="Helical" evidence="1">
    <location>
        <begin position="141"/>
        <end position="162"/>
    </location>
</feature>
<name>A0ABU0WRE4_9PROT</name>
<accession>A0ABU0WRE4</accession>
<feature type="domain" description="Sulfatase-modifying factor enzyme-like" evidence="2">
    <location>
        <begin position="282"/>
        <end position="516"/>
    </location>
</feature>
<feature type="transmembrane region" description="Helical" evidence="1">
    <location>
        <begin position="102"/>
        <end position="129"/>
    </location>
</feature>
<dbReference type="RefSeq" id="WP_306711703.1">
    <property type="nucleotide sequence ID" value="NZ_JAUJFI010000238.1"/>
</dbReference>
<keyword evidence="1" id="KW-1133">Transmembrane helix</keyword>
<organism evidence="3 4">
    <name type="scientific">Azospirillum isscasi</name>
    <dbReference type="NCBI Taxonomy" id="3053926"/>
    <lineage>
        <taxon>Bacteria</taxon>
        <taxon>Pseudomonadati</taxon>
        <taxon>Pseudomonadota</taxon>
        <taxon>Alphaproteobacteria</taxon>
        <taxon>Rhodospirillales</taxon>
        <taxon>Azospirillaceae</taxon>
        <taxon>Azospirillum</taxon>
    </lineage>
</organism>
<evidence type="ECO:0000313" key="4">
    <source>
        <dbReference type="Proteomes" id="UP001227317"/>
    </source>
</evidence>
<sequence>MEAYLSLAFLIAVLALPYLVYRRERQAGETFGDWFNRTGDPPFAGHHRALVESRWVRPRWLWRYGLDVARLGYVIVWIGVVFMLGIGSFLDAPHFDWRNPRVALAFIHIWTECLVVSIFFLFVVFMVRVGGKEAGFSWRRTAWYCGQMAVIGLAVLQIYGALVHRTQLRGLEPLIAWHPAPPPRNTVAEEDARRKAMWSWMDAYLEGSPEARERLWSRLPPGFSREELQGLIDRIARFQRERAKAARDHADRVIEPGMIAIPRTLGLVGCVEGPGGKPPCPESELPARMVEIAAFDIAAREVTFAEWDACYVDGGCDWVEDDQHPEEQARGRNPVANVSWDAAQRYIVWLNGKTGKRYHLPSESEWEIAARAGSAGRHTVEYLAEDQVRRCAPPSEDENCLHTVRTTPDYAACSRVKGDCPSGVDMDAARPVGSFPPNRWGLHDMTGNVAEWVQDCWTDTLLDAPQGGGAVDSAICTFRVVRGGSFSRSPGSARPSYRYRLGPAAQFGNVGFRLARSAE</sequence>
<protein>
    <submittedName>
        <fullName evidence="3">Formylglycine-generating enzyme family protein</fullName>
    </submittedName>
</protein>
<evidence type="ECO:0000259" key="2">
    <source>
        <dbReference type="Pfam" id="PF03781"/>
    </source>
</evidence>
<evidence type="ECO:0000313" key="3">
    <source>
        <dbReference type="EMBL" id="MDQ2106387.1"/>
    </source>
</evidence>
<keyword evidence="1" id="KW-0472">Membrane</keyword>
<dbReference type="Pfam" id="PF03781">
    <property type="entry name" value="FGE-sulfatase"/>
    <property type="match status" value="1"/>
</dbReference>
<proteinExistence type="predicted"/>
<dbReference type="PANTHER" id="PTHR23150">
    <property type="entry name" value="SULFATASE MODIFYING FACTOR 1, 2"/>
    <property type="match status" value="1"/>
</dbReference>
<dbReference type="InterPro" id="IPR042095">
    <property type="entry name" value="SUMF_sf"/>
</dbReference>
<dbReference type="Proteomes" id="UP001227317">
    <property type="component" value="Unassembled WGS sequence"/>
</dbReference>
<keyword evidence="1" id="KW-0812">Transmembrane</keyword>
<evidence type="ECO:0000256" key="1">
    <source>
        <dbReference type="SAM" id="Phobius"/>
    </source>
</evidence>
<feature type="transmembrane region" description="Helical" evidence="1">
    <location>
        <begin position="71"/>
        <end position="90"/>
    </location>
</feature>
<comment type="caution">
    <text evidence="3">The sequence shown here is derived from an EMBL/GenBank/DDBJ whole genome shotgun (WGS) entry which is preliminary data.</text>
</comment>